<dbReference type="InterPro" id="IPR038763">
    <property type="entry name" value="DHH_sf"/>
</dbReference>
<sequence length="278" mass="31760">MKIIVSHLSPDIDSITAVWLIKRFLPGWEDAEIKFVPAGSTLDNKLPDDNPEIIHVDTGFGLFDHHQNNKYTSAAQLVFQYLKEKDYLKKKHISALERMISQITDFDHFSEVYFPDPAADHYEFMVHKIIEGGLKAVLKDDLKINETVFPFLDAMLNIFVKKINAEDELKKGFVFTSLWGKSIVIETKNEETTKLALKKGYKLVAKKDPEKGNIRIKTLPDKKLNLKPLHEKIIEADQKATWFLHASGNMLLNSSSKNPNFIPSKLSLSRLIEIIKSV</sequence>
<proteinExistence type="predicted"/>
<comment type="caution">
    <text evidence="1">The sequence shown here is derived from an EMBL/GenBank/DDBJ whole genome shotgun (WGS) entry which is preliminary data.</text>
</comment>
<dbReference type="EMBL" id="LBSV01000018">
    <property type="protein sequence ID" value="KKQ24164.1"/>
    <property type="molecule type" value="Genomic_DNA"/>
</dbReference>
<dbReference type="Proteomes" id="UP000034917">
    <property type="component" value="Unassembled WGS sequence"/>
</dbReference>
<name>A0A0G0IJ03_9BACT</name>
<organism evidence="1 2">
    <name type="scientific">Candidatus Roizmanbacteria bacterium GW2011_GWC2_37_13</name>
    <dbReference type="NCBI Taxonomy" id="1618486"/>
    <lineage>
        <taxon>Bacteria</taxon>
        <taxon>Candidatus Roizmaniibacteriota</taxon>
    </lineage>
</organism>
<evidence type="ECO:0008006" key="3">
    <source>
        <dbReference type="Google" id="ProtNLM"/>
    </source>
</evidence>
<accession>A0A0G0IJ03</accession>
<dbReference type="AlphaFoldDB" id="A0A0G0IJ03"/>
<gene>
    <name evidence="1" type="ORF">US40_C0018G0016</name>
</gene>
<evidence type="ECO:0000313" key="1">
    <source>
        <dbReference type="EMBL" id="KKQ24164.1"/>
    </source>
</evidence>
<protein>
    <recommendedName>
        <fullName evidence="3">Exopolyphosphatase-related protein</fullName>
    </recommendedName>
</protein>
<reference evidence="1 2" key="1">
    <citation type="journal article" date="2015" name="Nature">
        <title>rRNA introns, odd ribosomes, and small enigmatic genomes across a large radiation of phyla.</title>
        <authorList>
            <person name="Brown C.T."/>
            <person name="Hug L.A."/>
            <person name="Thomas B.C."/>
            <person name="Sharon I."/>
            <person name="Castelle C.J."/>
            <person name="Singh A."/>
            <person name="Wilkins M.J."/>
            <person name="Williams K.H."/>
            <person name="Banfield J.F."/>
        </authorList>
    </citation>
    <scope>NUCLEOTIDE SEQUENCE [LARGE SCALE GENOMIC DNA]</scope>
</reference>
<dbReference type="SUPFAM" id="SSF64182">
    <property type="entry name" value="DHH phosphoesterases"/>
    <property type="match status" value="1"/>
</dbReference>
<evidence type="ECO:0000313" key="2">
    <source>
        <dbReference type="Proteomes" id="UP000034917"/>
    </source>
</evidence>